<dbReference type="FunFam" id="3.40.50.300:FF:000216">
    <property type="entry name" value="Type VII secretion ATPase EccA"/>
    <property type="match status" value="1"/>
</dbReference>
<dbReference type="EMBL" id="JACYFG010000038">
    <property type="protein sequence ID" value="MBD5780955.1"/>
    <property type="molecule type" value="Genomic_DNA"/>
</dbReference>
<keyword evidence="2" id="KW-0547">Nucleotide-binding</keyword>
<dbReference type="InterPro" id="IPR003959">
    <property type="entry name" value="ATPase_AAA_core"/>
</dbReference>
<evidence type="ECO:0000256" key="2">
    <source>
        <dbReference type="ARBA" id="ARBA00022741"/>
    </source>
</evidence>
<evidence type="ECO:0000256" key="4">
    <source>
        <dbReference type="SAM" id="MobiDB-lite"/>
    </source>
</evidence>
<dbReference type="Pfam" id="PF17866">
    <property type="entry name" value="AAA_lid_6"/>
    <property type="match status" value="1"/>
</dbReference>
<evidence type="ECO:0000313" key="6">
    <source>
        <dbReference type="EMBL" id="MBD5780955.1"/>
    </source>
</evidence>
<dbReference type="InterPro" id="IPR003593">
    <property type="entry name" value="AAA+_ATPase"/>
</dbReference>
<gene>
    <name evidence="6" type="ORF">IEN85_15755</name>
</gene>
<dbReference type="InterPro" id="IPR041627">
    <property type="entry name" value="AAA_lid_6"/>
</dbReference>
<dbReference type="CDD" id="cd07177">
    <property type="entry name" value="terB_like"/>
    <property type="match status" value="1"/>
</dbReference>
<evidence type="ECO:0000259" key="5">
    <source>
        <dbReference type="SMART" id="SM00382"/>
    </source>
</evidence>
<dbReference type="SMART" id="SM00382">
    <property type="entry name" value="AAA"/>
    <property type="match status" value="1"/>
</dbReference>
<dbReference type="GO" id="GO:0016887">
    <property type="term" value="F:ATP hydrolysis activity"/>
    <property type="evidence" value="ECO:0007669"/>
    <property type="project" value="InterPro"/>
</dbReference>
<evidence type="ECO:0000256" key="3">
    <source>
        <dbReference type="ARBA" id="ARBA00022840"/>
    </source>
</evidence>
<dbReference type="PRINTS" id="PR00819">
    <property type="entry name" value="CBXCFQXSUPER"/>
</dbReference>
<dbReference type="RefSeq" id="WP_191618061.1">
    <property type="nucleotide sequence ID" value="NZ_JACYFG010000038.1"/>
</dbReference>
<dbReference type="InterPro" id="IPR027417">
    <property type="entry name" value="P-loop_NTPase"/>
</dbReference>
<evidence type="ECO:0000313" key="7">
    <source>
        <dbReference type="Proteomes" id="UP000622317"/>
    </source>
</evidence>
<keyword evidence="3" id="KW-0067">ATP-binding</keyword>
<feature type="domain" description="AAA+ ATPase" evidence="5">
    <location>
        <begin position="224"/>
        <end position="362"/>
    </location>
</feature>
<dbReference type="CDD" id="cd00009">
    <property type="entry name" value="AAA"/>
    <property type="match status" value="1"/>
</dbReference>
<organism evidence="6 7">
    <name type="scientific">Pelagicoccus enzymogenes</name>
    <dbReference type="NCBI Taxonomy" id="2773457"/>
    <lineage>
        <taxon>Bacteria</taxon>
        <taxon>Pseudomonadati</taxon>
        <taxon>Verrucomicrobiota</taxon>
        <taxon>Opitutia</taxon>
        <taxon>Puniceicoccales</taxon>
        <taxon>Pelagicoccaceae</taxon>
        <taxon>Pelagicoccus</taxon>
    </lineage>
</organism>
<dbReference type="PANTHER" id="PTHR43392:SF2">
    <property type="entry name" value="AAA-TYPE ATPASE FAMILY PROTEIN _ ANKYRIN REPEAT FAMILY PROTEIN"/>
    <property type="match status" value="1"/>
</dbReference>
<sequence>MQDPHSAARLCLQGFTELKQTLVKRYACSDFEIDFELRFALFITALIDGDTVAAERAFIEGAAQTLGWSEMYDSLLRSRIDSLPSYDLTQLRTAKERPELGLAIATASFALALADGSLSSDEQVFLTNLCDTLFGPNAPAARQAEEKARQLFDRHGPDLFSPTTSKSAPNARPPEPDDSTLEDELAKLEKLIGLEAVKEEIQKLARFLEIQKQREGHQLKTAPLSLHLVFSGNPGTGKTTVARILAKIYQKLGVLKSGHLVETDRMGLVGQYVGHTAKKTSEVIDSALDGILFIDEAYSLLSGGENDFGSEAIDTLVKRMEDDRDRLIVIVAGYPADMESFIQTNPGLRSRFSKTIHFDDYASEELEKIFEIFCKNNEYQLSEKARKKLHQVFEYELQKPKVDFGNGRYVRNLFEQVIRNQALRLSQRDGALEKKDLMLIEGDDILLPET</sequence>
<dbReference type="InterPro" id="IPR000641">
    <property type="entry name" value="CbxX/CfxQ"/>
</dbReference>
<dbReference type="Gene3D" id="1.10.3680.10">
    <property type="entry name" value="TerB-like"/>
    <property type="match status" value="1"/>
</dbReference>
<dbReference type="AlphaFoldDB" id="A0A927FAR9"/>
<dbReference type="SUPFAM" id="SSF52540">
    <property type="entry name" value="P-loop containing nucleoside triphosphate hydrolases"/>
    <property type="match status" value="1"/>
</dbReference>
<dbReference type="InterPro" id="IPR029024">
    <property type="entry name" value="TerB-like"/>
</dbReference>
<dbReference type="InterPro" id="IPR050773">
    <property type="entry name" value="CbxX/CfxQ_RuBisCO_ESX"/>
</dbReference>
<dbReference type="Proteomes" id="UP000622317">
    <property type="component" value="Unassembled WGS sequence"/>
</dbReference>
<proteinExistence type="inferred from homology"/>
<reference evidence="6" key="1">
    <citation type="submission" date="2020-09" db="EMBL/GenBank/DDBJ databases">
        <title>Pelagicoccus enzymogenes sp. nov. with an EPS production, isolated from marine sediment.</title>
        <authorList>
            <person name="Feng X."/>
        </authorList>
    </citation>
    <scope>NUCLEOTIDE SEQUENCE</scope>
    <source>
        <strain evidence="6">NFK12</strain>
    </source>
</reference>
<dbReference type="Gene3D" id="3.40.50.300">
    <property type="entry name" value="P-loop containing nucleotide triphosphate hydrolases"/>
    <property type="match status" value="1"/>
</dbReference>
<dbReference type="PANTHER" id="PTHR43392">
    <property type="entry name" value="AAA-TYPE ATPASE FAMILY PROTEIN / ANKYRIN REPEAT FAMILY PROTEIN"/>
    <property type="match status" value="1"/>
</dbReference>
<evidence type="ECO:0000256" key="1">
    <source>
        <dbReference type="ARBA" id="ARBA00010378"/>
    </source>
</evidence>
<dbReference type="Pfam" id="PF00004">
    <property type="entry name" value="AAA"/>
    <property type="match status" value="1"/>
</dbReference>
<keyword evidence="7" id="KW-1185">Reference proteome</keyword>
<feature type="region of interest" description="Disordered" evidence="4">
    <location>
        <begin position="154"/>
        <end position="181"/>
    </location>
</feature>
<comment type="similarity">
    <text evidence="1">Belongs to the CbxX/CfxQ family.</text>
</comment>
<dbReference type="GO" id="GO:0005524">
    <property type="term" value="F:ATP binding"/>
    <property type="evidence" value="ECO:0007669"/>
    <property type="project" value="UniProtKB-KW"/>
</dbReference>
<protein>
    <submittedName>
        <fullName evidence="6">AAA family ATPase</fullName>
    </submittedName>
</protein>
<accession>A0A927FAR9</accession>
<dbReference type="Gene3D" id="1.10.8.60">
    <property type="match status" value="1"/>
</dbReference>
<comment type="caution">
    <text evidence="6">The sequence shown here is derived from an EMBL/GenBank/DDBJ whole genome shotgun (WGS) entry which is preliminary data.</text>
</comment>
<dbReference type="SUPFAM" id="SSF158682">
    <property type="entry name" value="TerB-like"/>
    <property type="match status" value="1"/>
</dbReference>
<name>A0A927FAR9_9BACT</name>